<comment type="caution">
    <text evidence="3">The sequence shown here is derived from an EMBL/GenBank/DDBJ whole genome shotgun (WGS) entry which is preliminary data.</text>
</comment>
<dbReference type="PANTHER" id="PTHR35572:SF4">
    <property type="entry name" value="PROTEIN CBG15747"/>
    <property type="match status" value="1"/>
</dbReference>
<dbReference type="PANTHER" id="PTHR35572">
    <property type="entry name" value="PROTEIN CBG04538-RELATED"/>
    <property type="match status" value="1"/>
</dbReference>
<gene>
    <name evidence="3" type="ORF">MSPICULIGERA_LOCUS19671</name>
</gene>
<feature type="domain" description="Abnormal cell migration protein 18-like fibronectin type I" evidence="2">
    <location>
        <begin position="39"/>
        <end position="92"/>
    </location>
</feature>
<dbReference type="EMBL" id="CATQJA010002663">
    <property type="protein sequence ID" value="CAJ0581514.1"/>
    <property type="molecule type" value="Genomic_DNA"/>
</dbReference>
<dbReference type="InterPro" id="IPR040282">
    <property type="entry name" value="Mig-18-like"/>
</dbReference>
<proteinExistence type="predicted"/>
<organism evidence="3 4">
    <name type="scientific">Mesorhabditis spiculigera</name>
    <dbReference type="NCBI Taxonomy" id="96644"/>
    <lineage>
        <taxon>Eukaryota</taxon>
        <taxon>Metazoa</taxon>
        <taxon>Ecdysozoa</taxon>
        <taxon>Nematoda</taxon>
        <taxon>Chromadorea</taxon>
        <taxon>Rhabditida</taxon>
        <taxon>Rhabditina</taxon>
        <taxon>Rhabditomorpha</taxon>
        <taxon>Rhabditoidea</taxon>
        <taxon>Rhabditidae</taxon>
        <taxon>Mesorhabditinae</taxon>
        <taxon>Mesorhabditis</taxon>
    </lineage>
</organism>
<keyword evidence="4" id="KW-1185">Reference proteome</keyword>
<keyword evidence="1" id="KW-0732">Signal</keyword>
<dbReference type="Proteomes" id="UP001177023">
    <property type="component" value="Unassembled WGS sequence"/>
</dbReference>
<feature type="chain" id="PRO_5041398257" description="Abnormal cell migration protein 18-like fibronectin type I domain-containing protein" evidence="1">
    <location>
        <begin position="17"/>
        <end position="361"/>
    </location>
</feature>
<reference evidence="3" key="1">
    <citation type="submission" date="2023-06" db="EMBL/GenBank/DDBJ databases">
        <authorList>
            <person name="Delattre M."/>
        </authorList>
    </citation>
    <scope>NUCLEOTIDE SEQUENCE</scope>
    <source>
        <strain evidence="3">AF72</strain>
    </source>
</reference>
<accession>A0AA36D822</accession>
<evidence type="ECO:0000256" key="1">
    <source>
        <dbReference type="SAM" id="SignalP"/>
    </source>
</evidence>
<protein>
    <recommendedName>
        <fullName evidence="2">Abnormal cell migration protein 18-like fibronectin type I domain-containing protein</fullName>
    </recommendedName>
</protein>
<evidence type="ECO:0000313" key="4">
    <source>
        <dbReference type="Proteomes" id="UP001177023"/>
    </source>
</evidence>
<feature type="domain" description="Abnormal cell migration protein 18-like fibronectin type I" evidence="2">
    <location>
        <begin position="178"/>
        <end position="243"/>
    </location>
</feature>
<dbReference type="InterPro" id="IPR055119">
    <property type="entry name" value="Mig18_Fn1"/>
</dbReference>
<sequence>MDRLVYTLLLVSGAWAQWDMAARSRCWTSGNGRPAQWWNEGERVDRGKYWYTCRRGELYPEGCFTEDNQRINLWATYVQNGYEITCALDDKSYLVFKTTACVGPDDRRYRTYDQWVDPSQTYYWQCKPDGPYLKAEVVGCLSHDKTRKLALGESYDYGDYRYECQRKFNGSVSMCSIGCVERGQFFKVGEQFVDGQYVYYCKSNKGRCQKVCVGCLWREKRLYDGDRYRENRTVFQCEIRSDSFGRKAVGCHVRDSDGTMMDRVIGCRWYITSKNSKIEQTCLAEGENGARIKTEACIYVYKGYDTLQLTPGSYTIWNPPNQAQPIALTCKTTDDGAVLEQYTVDQVYAHIQGLRYDAPRG</sequence>
<dbReference type="Pfam" id="PF23003">
    <property type="entry name" value="Fn1_2"/>
    <property type="match status" value="3"/>
</dbReference>
<name>A0AA36D822_9BILA</name>
<dbReference type="AlphaFoldDB" id="A0AA36D822"/>
<feature type="non-terminal residue" evidence="3">
    <location>
        <position position="1"/>
    </location>
</feature>
<evidence type="ECO:0000259" key="2">
    <source>
        <dbReference type="Pfam" id="PF23003"/>
    </source>
</evidence>
<feature type="domain" description="Abnormal cell migration protein 18-like fibronectin type I" evidence="2">
    <location>
        <begin position="99"/>
        <end position="171"/>
    </location>
</feature>
<evidence type="ECO:0000313" key="3">
    <source>
        <dbReference type="EMBL" id="CAJ0581514.1"/>
    </source>
</evidence>
<feature type="signal peptide" evidence="1">
    <location>
        <begin position="1"/>
        <end position="16"/>
    </location>
</feature>